<sequence>IKKDKHIDRMGDVDRKSNVDIVIAIIMDKHRIDDAGKHQMLDIVITMEMVLKSVQW</sequence>
<feature type="non-terminal residue" evidence="1">
    <location>
        <position position="56"/>
    </location>
</feature>
<dbReference type="Proteomes" id="UP000789702">
    <property type="component" value="Unassembled WGS sequence"/>
</dbReference>
<accession>A0ACA9PTR7</accession>
<evidence type="ECO:0000313" key="2">
    <source>
        <dbReference type="Proteomes" id="UP000789702"/>
    </source>
</evidence>
<organism evidence="1 2">
    <name type="scientific">Dentiscutata heterogama</name>
    <dbReference type="NCBI Taxonomy" id="1316150"/>
    <lineage>
        <taxon>Eukaryota</taxon>
        <taxon>Fungi</taxon>
        <taxon>Fungi incertae sedis</taxon>
        <taxon>Mucoromycota</taxon>
        <taxon>Glomeromycotina</taxon>
        <taxon>Glomeromycetes</taxon>
        <taxon>Diversisporales</taxon>
        <taxon>Gigasporaceae</taxon>
        <taxon>Dentiscutata</taxon>
    </lineage>
</organism>
<comment type="caution">
    <text evidence="1">The sequence shown here is derived from an EMBL/GenBank/DDBJ whole genome shotgun (WGS) entry which is preliminary data.</text>
</comment>
<proteinExistence type="predicted"/>
<protein>
    <submittedName>
        <fullName evidence="1">4992_t:CDS:1</fullName>
    </submittedName>
</protein>
<evidence type="ECO:0000313" key="1">
    <source>
        <dbReference type="EMBL" id="CAG8717399.1"/>
    </source>
</evidence>
<reference evidence="1" key="1">
    <citation type="submission" date="2021-06" db="EMBL/GenBank/DDBJ databases">
        <authorList>
            <person name="Kallberg Y."/>
            <person name="Tangrot J."/>
            <person name="Rosling A."/>
        </authorList>
    </citation>
    <scope>NUCLEOTIDE SEQUENCE</scope>
    <source>
        <strain evidence="1">IL203A</strain>
    </source>
</reference>
<gene>
    <name evidence="1" type="ORF">DHETER_LOCUS12625</name>
</gene>
<feature type="non-terminal residue" evidence="1">
    <location>
        <position position="1"/>
    </location>
</feature>
<name>A0ACA9PTR7_9GLOM</name>
<dbReference type="EMBL" id="CAJVPU010031594">
    <property type="protein sequence ID" value="CAG8717399.1"/>
    <property type="molecule type" value="Genomic_DNA"/>
</dbReference>
<keyword evidence="2" id="KW-1185">Reference proteome</keyword>